<gene>
    <name evidence="2" type="ORF">XM53_04030</name>
</gene>
<dbReference type="EMBL" id="LAXJ01000003">
    <property type="protein sequence ID" value="KRS13750.1"/>
    <property type="molecule type" value="Genomic_DNA"/>
</dbReference>
<feature type="transmembrane region" description="Helical" evidence="1">
    <location>
        <begin position="6"/>
        <end position="26"/>
    </location>
</feature>
<dbReference type="STRING" id="1641875.XM53_04030"/>
<keyword evidence="1" id="KW-0812">Transmembrane</keyword>
<protein>
    <recommendedName>
        <fullName evidence="4">50S ribosomal protein L35</fullName>
    </recommendedName>
</protein>
<feature type="transmembrane region" description="Helical" evidence="1">
    <location>
        <begin position="33"/>
        <end position="49"/>
    </location>
</feature>
<evidence type="ECO:0008006" key="4">
    <source>
        <dbReference type="Google" id="ProtNLM"/>
    </source>
</evidence>
<keyword evidence="3" id="KW-1185">Reference proteome</keyword>
<name>A0A0T5NY94_9RHOB</name>
<dbReference type="OrthoDB" id="7875801at2"/>
<evidence type="ECO:0000313" key="3">
    <source>
        <dbReference type="Proteomes" id="UP000051295"/>
    </source>
</evidence>
<dbReference type="Proteomes" id="UP000051295">
    <property type="component" value="Unassembled WGS sequence"/>
</dbReference>
<dbReference type="AlphaFoldDB" id="A0A0T5NY94"/>
<sequence length="74" mass="7976">MDPDLIFIIGLVLGVFSIPSILSAISDGHAPRVASFTVIASGVMIFWAVQNKPGGYEINEIPNVFVQVVARYLT</sequence>
<evidence type="ECO:0000256" key="1">
    <source>
        <dbReference type="SAM" id="Phobius"/>
    </source>
</evidence>
<dbReference type="RefSeq" id="WP_057790544.1">
    <property type="nucleotide sequence ID" value="NZ_LAXJ01000003.1"/>
</dbReference>
<keyword evidence="1" id="KW-0472">Membrane</keyword>
<dbReference type="PATRIC" id="fig|1641875.4.peg.2817"/>
<proteinExistence type="predicted"/>
<organism evidence="2 3">
    <name type="scientific">Roseovarius atlanticus</name>
    <dbReference type="NCBI Taxonomy" id="1641875"/>
    <lineage>
        <taxon>Bacteria</taxon>
        <taxon>Pseudomonadati</taxon>
        <taxon>Pseudomonadota</taxon>
        <taxon>Alphaproteobacteria</taxon>
        <taxon>Rhodobacterales</taxon>
        <taxon>Roseobacteraceae</taxon>
        <taxon>Roseovarius</taxon>
    </lineage>
</organism>
<evidence type="ECO:0000313" key="2">
    <source>
        <dbReference type="EMBL" id="KRS13750.1"/>
    </source>
</evidence>
<accession>A0A0T5NY94</accession>
<comment type="caution">
    <text evidence="2">The sequence shown here is derived from an EMBL/GenBank/DDBJ whole genome shotgun (WGS) entry which is preliminary data.</text>
</comment>
<reference evidence="2 3" key="1">
    <citation type="submission" date="2015-04" db="EMBL/GenBank/DDBJ databases">
        <title>The draft genome sequence of Roseovarius sp.R12b.</title>
        <authorList>
            <person name="Li G."/>
            <person name="Lai Q."/>
            <person name="Shao Z."/>
            <person name="Yan P."/>
        </authorList>
    </citation>
    <scope>NUCLEOTIDE SEQUENCE [LARGE SCALE GENOMIC DNA]</scope>
    <source>
        <strain evidence="2 3">R12B</strain>
    </source>
</reference>
<keyword evidence="1" id="KW-1133">Transmembrane helix</keyword>